<reference evidence="6" key="2">
    <citation type="journal article" date="2017" name="Genome Announc.">
        <title>Genome sequences of Cyberlindnera fabianii 65, Pichia kudriavzevii 129, and Saccharomyces cerevisiae 131 isolated from fermented masau fruits in Zimbabwe.</title>
        <authorList>
            <person name="van Rijswijck I.M.H."/>
            <person name="Derks M.F.L."/>
            <person name="Abee T."/>
            <person name="de Ridder D."/>
            <person name="Smid E.J."/>
        </authorList>
    </citation>
    <scope>NUCLEOTIDE SEQUENCE [LARGE SCALE GENOMIC DNA]</scope>
    <source>
        <strain evidence="6">65</strain>
    </source>
</reference>
<feature type="compositionally biased region" description="Polar residues" evidence="2">
    <location>
        <begin position="160"/>
        <end position="169"/>
    </location>
</feature>
<feature type="compositionally biased region" description="Low complexity" evidence="2">
    <location>
        <begin position="176"/>
        <end position="203"/>
    </location>
</feature>
<protein>
    <submittedName>
        <fullName evidence="4">CYFA0S05e01750g1_1</fullName>
    </submittedName>
</protein>
<dbReference type="GO" id="GO:0001671">
    <property type="term" value="F:ATPase activator activity"/>
    <property type="evidence" value="ECO:0007669"/>
    <property type="project" value="InterPro"/>
</dbReference>
<dbReference type="GO" id="GO:0005829">
    <property type="term" value="C:cytosol"/>
    <property type="evidence" value="ECO:0007669"/>
    <property type="project" value="TreeGrafter"/>
</dbReference>
<dbReference type="PANTHER" id="PTHR13009:SF22">
    <property type="entry name" value="LD43819P"/>
    <property type="match status" value="1"/>
</dbReference>
<dbReference type="Gene3D" id="3.30.530.20">
    <property type="match status" value="1"/>
</dbReference>
<dbReference type="GO" id="GO:0051087">
    <property type="term" value="F:protein-folding chaperone binding"/>
    <property type="evidence" value="ECO:0007669"/>
    <property type="project" value="InterPro"/>
</dbReference>
<comment type="similarity">
    <text evidence="1">Belongs to the AHA1 family.</text>
</comment>
<evidence type="ECO:0000256" key="2">
    <source>
        <dbReference type="SAM" id="MobiDB-lite"/>
    </source>
</evidence>
<dbReference type="STRING" id="36022.A0A061B0N7"/>
<evidence type="ECO:0000313" key="5">
    <source>
        <dbReference type="EMBL" id="ONH68244.1"/>
    </source>
</evidence>
<accession>A0A061B0N7</accession>
<dbReference type="InterPro" id="IPR013538">
    <property type="entry name" value="ASHA1/2-like_C"/>
</dbReference>
<dbReference type="Pfam" id="PF09229">
    <property type="entry name" value="Aha1_N"/>
    <property type="match status" value="1"/>
</dbReference>
<dbReference type="InterPro" id="IPR023393">
    <property type="entry name" value="START-like_dom_sf"/>
</dbReference>
<feature type="domain" description="Activator of Hsp90 ATPase AHSA1-like N-terminal" evidence="3">
    <location>
        <begin position="13"/>
        <end position="145"/>
    </location>
</feature>
<proteinExistence type="inferred from homology"/>
<evidence type="ECO:0000259" key="3">
    <source>
        <dbReference type="SMART" id="SM01000"/>
    </source>
</evidence>
<dbReference type="InterPro" id="IPR015310">
    <property type="entry name" value="AHSA1-like_N"/>
</dbReference>
<sequence>MVVHNPNNWHWVDKNCLSWAKTYFADSLVGTSASTDSQSAEVNKVTSVEGDVVVSQRKGKIISLFDVKVVLGFEGKVGDTEAKGSITVPEVAYDTEKDEYQFEISVFSENSQNTAIKEIVRQKIVPQLRTKLAQFGKDLLTTHGQDIQVSADKVTSQFTKANQEQSVKGSTEKTKSSSPTPSAASKTPATSSTSAAASSSNSANVPKYNTTTMHFEPEFNTSAEQLYITLLEKNRIGAWTRSNPDFPGDIMAEGTEFNLFGGGVSGKITKLVPNQTIVQQWRLKDWKQGHYATLTIDFHQGDSETKLDVLFKGIPIGQEEVVQGNFEDYYVRSIKLTFGFGAVL</sequence>
<dbReference type="Pfam" id="PF08327">
    <property type="entry name" value="AHSA1"/>
    <property type="match status" value="1"/>
</dbReference>
<dbReference type="SUPFAM" id="SSF103111">
    <property type="entry name" value="Activator of Hsp90 ATPase, Aha1"/>
    <property type="match status" value="1"/>
</dbReference>
<reference evidence="4" key="1">
    <citation type="journal article" date="2014" name="Genome Announc.">
        <title>Genome sequence of the yeast Cyberlindnera fabianii (Hansenula fabianii).</title>
        <authorList>
            <person name="Freel K.C."/>
            <person name="Sarilar V."/>
            <person name="Neuveglise C."/>
            <person name="Devillers H."/>
            <person name="Friedrich A."/>
            <person name="Schacherer J."/>
        </authorList>
    </citation>
    <scope>NUCLEOTIDE SEQUENCE</scope>
    <source>
        <strain evidence="4">YJS4271</strain>
    </source>
</reference>
<dbReference type="PANTHER" id="PTHR13009">
    <property type="entry name" value="HEAT SHOCK PROTEIN 90 HSP90 CO-CHAPERONE AHA-1"/>
    <property type="match status" value="1"/>
</dbReference>
<dbReference type="AlphaFoldDB" id="A0A061B0N7"/>
<dbReference type="VEuPathDB" id="FungiDB:BON22_2196"/>
<dbReference type="OMA" id="GDCEVNQ"/>
<dbReference type="EMBL" id="MPUK01000003">
    <property type="protein sequence ID" value="ONH68244.1"/>
    <property type="molecule type" value="Genomic_DNA"/>
</dbReference>
<dbReference type="OrthoDB" id="567237at2759"/>
<evidence type="ECO:0000256" key="1">
    <source>
        <dbReference type="ARBA" id="ARBA00006817"/>
    </source>
</evidence>
<keyword evidence="6" id="KW-1185">Reference proteome</keyword>
<dbReference type="EMBL" id="LK052890">
    <property type="protein sequence ID" value="CDR40550.1"/>
    <property type="molecule type" value="Genomic_DNA"/>
</dbReference>
<dbReference type="Proteomes" id="UP000189513">
    <property type="component" value="Unassembled WGS sequence"/>
</dbReference>
<dbReference type="CDD" id="cd08892">
    <property type="entry name" value="SRPBCC_Aha1"/>
    <property type="match status" value="1"/>
</dbReference>
<dbReference type="InterPro" id="IPR036338">
    <property type="entry name" value="Aha1"/>
</dbReference>
<gene>
    <name evidence="5" type="ORF">BON22_2196</name>
    <name evidence="4" type="ORF">CYFA0S_05e01750g</name>
</gene>
<organism evidence="4">
    <name type="scientific">Cyberlindnera fabianii</name>
    <name type="common">Yeast</name>
    <name type="synonym">Hansenula fabianii</name>
    <dbReference type="NCBI Taxonomy" id="36022"/>
    <lineage>
        <taxon>Eukaryota</taxon>
        <taxon>Fungi</taxon>
        <taxon>Dikarya</taxon>
        <taxon>Ascomycota</taxon>
        <taxon>Saccharomycotina</taxon>
        <taxon>Saccharomycetes</taxon>
        <taxon>Phaffomycetales</taxon>
        <taxon>Phaffomycetaceae</taxon>
        <taxon>Cyberlindnera</taxon>
    </lineage>
</organism>
<dbReference type="SMART" id="SM01000">
    <property type="entry name" value="Aha1_N"/>
    <property type="match status" value="1"/>
</dbReference>
<evidence type="ECO:0000313" key="4">
    <source>
        <dbReference type="EMBL" id="CDR40550.1"/>
    </source>
</evidence>
<name>A0A061B0N7_CYBFA</name>
<feature type="region of interest" description="Disordered" evidence="2">
    <location>
        <begin position="160"/>
        <end position="205"/>
    </location>
</feature>
<reference evidence="5" key="3">
    <citation type="submission" date="2017-01" db="EMBL/GenBank/DDBJ databases">
        <authorList>
            <person name="Mah S.A."/>
            <person name="Swanson W.J."/>
            <person name="Moy G.W."/>
            <person name="Vacquier V.D."/>
        </authorList>
    </citation>
    <scope>NUCLEOTIDE SEQUENCE [LARGE SCALE GENOMIC DNA]</scope>
    <source>
        <strain evidence="5">65</strain>
    </source>
</reference>
<dbReference type="Gene3D" id="3.15.10.20">
    <property type="entry name" value="Activator of Hsp90 ATPase Aha1, N-terminal domain"/>
    <property type="match status" value="1"/>
</dbReference>
<dbReference type="SUPFAM" id="SSF55961">
    <property type="entry name" value="Bet v1-like"/>
    <property type="match status" value="1"/>
</dbReference>
<evidence type="ECO:0000313" key="6">
    <source>
        <dbReference type="Proteomes" id="UP000189513"/>
    </source>
</evidence>
<dbReference type="GO" id="GO:0006457">
    <property type="term" value="P:protein folding"/>
    <property type="evidence" value="ECO:0007669"/>
    <property type="project" value="TreeGrafter"/>
</dbReference>